<keyword evidence="6" id="KW-0961">Cell wall biogenesis/degradation</keyword>
<keyword evidence="4" id="KW-0573">Peptidoglycan synthesis</keyword>
<dbReference type="PANTHER" id="PTHR36174:SF1">
    <property type="entry name" value="LIPID II:GLYCINE GLYCYLTRANSFERASE"/>
    <property type="match status" value="1"/>
</dbReference>
<keyword evidence="5" id="KW-0012">Acyltransferase</keyword>
<comment type="similarity">
    <text evidence="1">Belongs to the FemABX family.</text>
</comment>
<evidence type="ECO:0000256" key="6">
    <source>
        <dbReference type="ARBA" id="ARBA00023316"/>
    </source>
</evidence>
<dbReference type="PROSITE" id="PS51191">
    <property type="entry name" value="FEMABX"/>
    <property type="match status" value="1"/>
</dbReference>
<dbReference type="InterPro" id="IPR003447">
    <property type="entry name" value="FEMABX"/>
</dbReference>
<feature type="domain" description="N-acetyltransferase" evidence="7">
    <location>
        <begin position="143"/>
        <end position="298"/>
    </location>
</feature>
<dbReference type="Pfam" id="PF13480">
    <property type="entry name" value="Acetyltransf_6"/>
    <property type="match status" value="1"/>
</dbReference>
<evidence type="ECO:0000256" key="2">
    <source>
        <dbReference type="ARBA" id="ARBA00022679"/>
    </source>
</evidence>
<protein>
    <submittedName>
        <fullName evidence="8">Peptidoglycan bridge formation glycyltransferase FemA/FemB family protein</fullName>
    </submittedName>
</protein>
<evidence type="ECO:0000259" key="7">
    <source>
        <dbReference type="PROSITE" id="PS51186"/>
    </source>
</evidence>
<name>A0ABU9WUY1_9MICC</name>
<dbReference type="RefSeq" id="WP_345882381.1">
    <property type="nucleotide sequence ID" value="NZ_JBDFRB010000001.1"/>
</dbReference>
<dbReference type="InterPro" id="IPR050644">
    <property type="entry name" value="PG_Glycine_Bridge_Synth"/>
</dbReference>
<gene>
    <name evidence="8" type="ORF">ABCQ75_00310</name>
</gene>
<dbReference type="SUPFAM" id="SSF55729">
    <property type="entry name" value="Acyl-CoA N-acyltransferases (Nat)"/>
    <property type="match status" value="2"/>
</dbReference>
<evidence type="ECO:0000256" key="4">
    <source>
        <dbReference type="ARBA" id="ARBA00022984"/>
    </source>
</evidence>
<dbReference type="Gene3D" id="3.40.630.30">
    <property type="match status" value="2"/>
</dbReference>
<evidence type="ECO:0000313" key="8">
    <source>
        <dbReference type="EMBL" id="MEN2742980.1"/>
    </source>
</evidence>
<sequence length="327" mass="35173">MEHFLQTPLWGEVQRALGQTVVERGGPGWRYLATLERNALGTILYAPYGPVASTAESLRAALGSLEAEARRLGAMAVRIEPVEAPFGGDPAAALRGLGLTRAPSDLQPELTWLVGLDGDEKDILGAMKSTNRNLHRNIHKKGVTVRSSDDPAELGILLRLLHATAARGRFTPQSDSYLRTVAQTLMPAGAASLWIAELEGTPIAAALVYDTADTRTYAHAAIDDAHRRLSAGIPLVVALILDAKAKGLAWVDLWGVAPADQPDHRWAGFSAFKKSFGGHEVARTGTWDLPVDKGRYAAYQGLRGLRGVLRSVARTVLSRTKALLQRG</sequence>
<dbReference type="Proteomes" id="UP001422074">
    <property type="component" value="Unassembled WGS sequence"/>
</dbReference>
<dbReference type="InterPro" id="IPR038740">
    <property type="entry name" value="BioF2-like_GNAT_dom"/>
</dbReference>
<keyword evidence="2" id="KW-0808">Transferase</keyword>
<accession>A0ABU9WUY1</accession>
<dbReference type="PROSITE" id="PS51186">
    <property type="entry name" value="GNAT"/>
    <property type="match status" value="1"/>
</dbReference>
<dbReference type="InterPro" id="IPR000182">
    <property type="entry name" value="GNAT_dom"/>
</dbReference>
<evidence type="ECO:0000256" key="3">
    <source>
        <dbReference type="ARBA" id="ARBA00022960"/>
    </source>
</evidence>
<comment type="caution">
    <text evidence="8">The sequence shown here is derived from an EMBL/GenBank/DDBJ whole genome shotgun (WGS) entry which is preliminary data.</text>
</comment>
<dbReference type="PANTHER" id="PTHR36174">
    <property type="entry name" value="LIPID II:GLYCINE GLYCYLTRANSFERASE"/>
    <property type="match status" value="1"/>
</dbReference>
<evidence type="ECO:0000313" key="9">
    <source>
        <dbReference type="Proteomes" id="UP001422074"/>
    </source>
</evidence>
<keyword evidence="3" id="KW-0133">Cell shape</keyword>
<keyword evidence="9" id="KW-1185">Reference proteome</keyword>
<dbReference type="EMBL" id="JBDFRB010000001">
    <property type="protein sequence ID" value="MEN2742980.1"/>
    <property type="molecule type" value="Genomic_DNA"/>
</dbReference>
<dbReference type="InterPro" id="IPR016181">
    <property type="entry name" value="Acyl_CoA_acyltransferase"/>
</dbReference>
<evidence type="ECO:0000256" key="5">
    <source>
        <dbReference type="ARBA" id="ARBA00023315"/>
    </source>
</evidence>
<organism evidence="8 9">
    <name type="scientific">Sinomonas halotolerans</name>
    <dbReference type="NCBI Taxonomy" id="1644133"/>
    <lineage>
        <taxon>Bacteria</taxon>
        <taxon>Bacillati</taxon>
        <taxon>Actinomycetota</taxon>
        <taxon>Actinomycetes</taxon>
        <taxon>Micrococcales</taxon>
        <taxon>Micrococcaceae</taxon>
        <taxon>Sinomonas</taxon>
    </lineage>
</organism>
<proteinExistence type="inferred from homology"/>
<reference evidence="8 9" key="1">
    <citation type="submission" date="2024-05" db="EMBL/GenBank/DDBJ databases">
        <title>Sinomonas sp. nov., isolated from a waste landfill.</title>
        <authorList>
            <person name="Zhao Y."/>
        </authorList>
    </citation>
    <scope>NUCLEOTIDE SEQUENCE [LARGE SCALE GENOMIC DNA]</scope>
    <source>
        <strain evidence="8 9">CCTCC AB2014300</strain>
    </source>
</reference>
<evidence type="ECO:0000256" key="1">
    <source>
        <dbReference type="ARBA" id="ARBA00009943"/>
    </source>
</evidence>